<dbReference type="Proteomes" id="UP001163846">
    <property type="component" value="Unassembled WGS sequence"/>
</dbReference>
<dbReference type="AlphaFoldDB" id="A0AA38UAJ3"/>
<organism evidence="2 3">
    <name type="scientific">Lentinula raphanica</name>
    <dbReference type="NCBI Taxonomy" id="153919"/>
    <lineage>
        <taxon>Eukaryota</taxon>
        <taxon>Fungi</taxon>
        <taxon>Dikarya</taxon>
        <taxon>Basidiomycota</taxon>
        <taxon>Agaricomycotina</taxon>
        <taxon>Agaricomycetes</taxon>
        <taxon>Agaricomycetidae</taxon>
        <taxon>Agaricales</taxon>
        <taxon>Marasmiineae</taxon>
        <taxon>Omphalotaceae</taxon>
        <taxon>Lentinula</taxon>
    </lineage>
</organism>
<evidence type="ECO:0000313" key="2">
    <source>
        <dbReference type="EMBL" id="KAJ3835664.1"/>
    </source>
</evidence>
<keyword evidence="3" id="KW-1185">Reference proteome</keyword>
<evidence type="ECO:0000313" key="3">
    <source>
        <dbReference type="Proteomes" id="UP001163846"/>
    </source>
</evidence>
<reference evidence="2" key="1">
    <citation type="submission" date="2022-08" db="EMBL/GenBank/DDBJ databases">
        <authorList>
            <consortium name="DOE Joint Genome Institute"/>
            <person name="Min B."/>
            <person name="Riley R."/>
            <person name="Sierra-Patev S."/>
            <person name="Naranjo-Ortiz M."/>
            <person name="Looney B."/>
            <person name="Konkel Z."/>
            <person name="Slot J.C."/>
            <person name="Sakamoto Y."/>
            <person name="Steenwyk J.L."/>
            <person name="Rokas A."/>
            <person name="Carro J."/>
            <person name="Camarero S."/>
            <person name="Ferreira P."/>
            <person name="Molpeceres G."/>
            <person name="Ruiz-Duenas F.J."/>
            <person name="Serrano A."/>
            <person name="Henrissat B."/>
            <person name="Drula E."/>
            <person name="Hughes K.W."/>
            <person name="Mata J.L."/>
            <person name="Ishikawa N.K."/>
            <person name="Vargas-Isla R."/>
            <person name="Ushijima S."/>
            <person name="Smith C.A."/>
            <person name="Ahrendt S."/>
            <person name="Andreopoulos W."/>
            <person name="He G."/>
            <person name="Labutti K."/>
            <person name="Lipzen A."/>
            <person name="Ng V."/>
            <person name="Sandor L."/>
            <person name="Barry K."/>
            <person name="Martinez A.T."/>
            <person name="Xiao Y."/>
            <person name="Gibbons J.G."/>
            <person name="Terashima K."/>
            <person name="Hibbett D.S."/>
            <person name="Grigoriev I.V."/>
        </authorList>
    </citation>
    <scope>NUCLEOTIDE SEQUENCE</scope>
    <source>
        <strain evidence="2">TFB9207</strain>
    </source>
</reference>
<protein>
    <submittedName>
        <fullName evidence="2">Uncharacterized protein</fullName>
    </submittedName>
</protein>
<feature type="region of interest" description="Disordered" evidence="1">
    <location>
        <begin position="34"/>
        <end position="53"/>
    </location>
</feature>
<sequence>MSTPLATSNMSDPPPYSSIMNGYPVTRKIRRTPSMLRSQPFRGQYPLQPLRPAMTQSNGTLQLQGVNPQQTGEQYSAQLFALCAQGIHDPHTEYGMRGIITAVV</sequence>
<comment type="caution">
    <text evidence="2">The sequence shown here is derived from an EMBL/GenBank/DDBJ whole genome shotgun (WGS) entry which is preliminary data.</text>
</comment>
<feature type="region of interest" description="Disordered" evidence="1">
    <location>
        <begin position="1"/>
        <end position="22"/>
    </location>
</feature>
<dbReference type="EMBL" id="MU806389">
    <property type="protein sequence ID" value="KAJ3835664.1"/>
    <property type="molecule type" value="Genomic_DNA"/>
</dbReference>
<name>A0AA38UAJ3_9AGAR</name>
<proteinExistence type="predicted"/>
<feature type="compositionally biased region" description="Polar residues" evidence="1">
    <location>
        <begin position="1"/>
        <end position="11"/>
    </location>
</feature>
<accession>A0AA38UAJ3</accession>
<gene>
    <name evidence="2" type="ORF">F5878DRAFT_627283</name>
</gene>
<evidence type="ECO:0000256" key="1">
    <source>
        <dbReference type="SAM" id="MobiDB-lite"/>
    </source>
</evidence>